<dbReference type="CDD" id="cd04481">
    <property type="entry name" value="RPA1_DBD_B_like"/>
    <property type="match status" value="1"/>
</dbReference>
<reference evidence="2 3" key="1">
    <citation type="journal article" date="2018" name="Mol. Plant">
        <title>The genome of Artemisia annua provides insight into the evolution of Asteraceae family and artemisinin biosynthesis.</title>
        <authorList>
            <person name="Shen Q."/>
            <person name="Zhang L."/>
            <person name="Liao Z."/>
            <person name="Wang S."/>
            <person name="Yan T."/>
            <person name="Shi P."/>
            <person name="Liu M."/>
            <person name="Fu X."/>
            <person name="Pan Q."/>
            <person name="Wang Y."/>
            <person name="Lv Z."/>
            <person name="Lu X."/>
            <person name="Zhang F."/>
            <person name="Jiang W."/>
            <person name="Ma Y."/>
            <person name="Chen M."/>
            <person name="Hao X."/>
            <person name="Li L."/>
            <person name="Tang Y."/>
            <person name="Lv G."/>
            <person name="Zhou Y."/>
            <person name="Sun X."/>
            <person name="Brodelius P.E."/>
            <person name="Rose J.K.C."/>
            <person name="Tang K."/>
        </authorList>
    </citation>
    <scope>NUCLEOTIDE SEQUENCE [LARGE SCALE GENOMIC DNA]</scope>
    <source>
        <strain evidence="3">cv. Huhao1</strain>
        <tissue evidence="2">Leaf</tissue>
    </source>
</reference>
<sequence length="872" mass="97539">MGAQRATVCDTSVVHRRPYDAADAVDVADPIVVPEPLPISTSCPDAHAHVHQQNNSPLRASCFDNYPYRQPYSECSLPEKRQRTQTGITIRDPDAVHQRTSLPTSRSTRVSVPGKGKAKVHDCLWHEVSPYVDNIHHQNSEDTLYTTYIRGLTPGSIGLSNSRRPIADSSVASVSPFPATSADGRLGGGLRCPGRMLLDFIAQTATPLSDVTLEEPSSVGHSGAGVSRSCSLIGHSCLPNCQREISPPSAMAAAQTSDTATRNLGIRTPVDRLTNSLPQVTRQRCPPRQGQRRWTRRSATEPQFHQHTQSANPLRQGPPSMYRSFGPCDRVCPNCGALFWFEERIIAKSSNSSPCYNRCCLRGMLKLRRGQEYSEYIRVVQGLIHFLDANNALVQLFRTARDKLQEQDIPEFKFRLFGVTRNRQIMAAAAKGKAVELPYEVVTFENINPTEGQAVQANIELKDVEKYNSIELNATYRIQRFGCQPPEKWQQTVDAKYTLLFGKFTNLVPIPVEGFPEHYFQADMKQSLLTNYIGRIHKVDRERSKGDVTTNMTVRRSVELQNLNGNGIWVILWNELAEDFKKRDLASLQQPVVMAASSCYVKRYAGGVQLSSTPATQFYLNPDILETRTIHDVYQQLLGPMPPLLTQQPTDENPESVETRNRMSIAQLLAVDPETQKGMRFTIEGTLVRIDNTNRWFYNKCDECGKHMDEKSPHWHCHEMGVQEISNTGTQQNKYCFKAIIEDEAGSIIGSCYTPEADKWTPKTCLEVLNETPNPDPYTVPVALQALENTRKIFGIHFGAGSKKRRQKFVVNTVKNMEPLLLEAPPISTAGEGSSSGAPIPEEETQYEEPLIDEGTPPPETQETPMKPEDET</sequence>
<evidence type="ECO:0000256" key="1">
    <source>
        <dbReference type="SAM" id="MobiDB-lite"/>
    </source>
</evidence>
<dbReference type="PANTHER" id="PTHR47165:SF4">
    <property type="entry name" value="OS03G0429900 PROTEIN"/>
    <property type="match status" value="1"/>
</dbReference>
<organism evidence="2 3">
    <name type="scientific">Artemisia annua</name>
    <name type="common">Sweet wormwood</name>
    <dbReference type="NCBI Taxonomy" id="35608"/>
    <lineage>
        <taxon>Eukaryota</taxon>
        <taxon>Viridiplantae</taxon>
        <taxon>Streptophyta</taxon>
        <taxon>Embryophyta</taxon>
        <taxon>Tracheophyta</taxon>
        <taxon>Spermatophyta</taxon>
        <taxon>Magnoliopsida</taxon>
        <taxon>eudicotyledons</taxon>
        <taxon>Gunneridae</taxon>
        <taxon>Pentapetalae</taxon>
        <taxon>asterids</taxon>
        <taxon>campanulids</taxon>
        <taxon>Asterales</taxon>
        <taxon>Asteraceae</taxon>
        <taxon>Asteroideae</taxon>
        <taxon>Anthemideae</taxon>
        <taxon>Artemisiinae</taxon>
        <taxon>Artemisia</taxon>
    </lineage>
</organism>
<dbReference type="Gene3D" id="2.40.50.140">
    <property type="entry name" value="Nucleic acid-binding proteins"/>
    <property type="match status" value="2"/>
</dbReference>
<feature type="region of interest" description="Disordered" evidence="1">
    <location>
        <begin position="823"/>
        <end position="872"/>
    </location>
</feature>
<comment type="caution">
    <text evidence="2">The sequence shown here is derived from an EMBL/GenBank/DDBJ whole genome shotgun (WGS) entry which is preliminary data.</text>
</comment>
<feature type="compositionally biased region" description="Polar residues" evidence="1">
    <location>
        <begin position="300"/>
        <end position="313"/>
    </location>
</feature>
<name>A0A2U1MS34_ARTAN</name>
<feature type="region of interest" description="Disordered" evidence="1">
    <location>
        <begin position="279"/>
        <end position="319"/>
    </location>
</feature>
<keyword evidence="3" id="KW-1185">Reference proteome</keyword>
<feature type="compositionally biased region" description="Acidic residues" evidence="1">
    <location>
        <begin position="841"/>
        <end position="852"/>
    </location>
</feature>
<dbReference type="AlphaFoldDB" id="A0A2U1MS34"/>
<dbReference type="InterPro" id="IPR012340">
    <property type="entry name" value="NA-bd_OB-fold"/>
</dbReference>
<evidence type="ECO:0000313" key="3">
    <source>
        <dbReference type="Proteomes" id="UP000245207"/>
    </source>
</evidence>
<dbReference type="SUPFAM" id="SSF50249">
    <property type="entry name" value="Nucleic acid-binding proteins"/>
    <property type="match status" value="2"/>
</dbReference>
<gene>
    <name evidence="2" type="ORF">CTI12_AA173850</name>
</gene>
<dbReference type="EMBL" id="PKPP01004504">
    <property type="protein sequence ID" value="PWA64050.1"/>
    <property type="molecule type" value="Genomic_DNA"/>
</dbReference>
<protein>
    <submittedName>
        <fullName evidence="2">Nucleic acid-binding, OB-fold protein</fullName>
    </submittedName>
</protein>
<proteinExistence type="predicted"/>
<dbReference type="PANTHER" id="PTHR47165">
    <property type="entry name" value="OS03G0429900 PROTEIN"/>
    <property type="match status" value="1"/>
</dbReference>
<dbReference type="Proteomes" id="UP000245207">
    <property type="component" value="Unassembled WGS sequence"/>
</dbReference>
<evidence type="ECO:0000313" key="2">
    <source>
        <dbReference type="EMBL" id="PWA64050.1"/>
    </source>
</evidence>
<accession>A0A2U1MS34</accession>